<name>A0A0P9EAN1_9GAMM</name>
<evidence type="ECO:0000313" key="8">
    <source>
        <dbReference type="EMBL" id="SCY67342.1"/>
    </source>
</evidence>
<evidence type="ECO:0000259" key="7">
    <source>
        <dbReference type="PROSITE" id="PS50928"/>
    </source>
</evidence>
<comment type="similarity">
    <text evidence="6">Belongs to the binding-protein-dependent transport system permease family. CysTW subfamily.</text>
</comment>
<dbReference type="PATRIC" id="fig|381306.5.peg.612"/>
<comment type="subcellular location">
    <subcellularLocation>
        <location evidence="6">Cell inner membrane</location>
        <topology evidence="6">Multi-pass membrane protein</topology>
    </subcellularLocation>
    <subcellularLocation>
        <location evidence="1 5">Cell membrane</location>
        <topology evidence="1 5">Multi-pass membrane protein</topology>
    </subcellularLocation>
</comment>
<evidence type="ECO:0000256" key="2">
    <source>
        <dbReference type="ARBA" id="ARBA00022692"/>
    </source>
</evidence>
<dbReference type="PANTHER" id="PTHR42727:SF1">
    <property type="entry name" value="PHOSPHATE TRANSPORT SYSTEM PERMEASE"/>
    <property type="match status" value="1"/>
</dbReference>
<feature type="transmembrane region" description="Helical" evidence="5">
    <location>
        <begin position="226"/>
        <end position="248"/>
    </location>
</feature>
<dbReference type="AlphaFoldDB" id="A0A0P9EAN1"/>
<sequence length="411" mass="43280">MTSGQAALLFFGGLFPLMALAYMLGRRRVLAQEATAPLHSRPGFYGWYAVVWLALPALVVALGATLLQLLGLASPPAPMTLTASLLVAAGGLALALRTLRPSLRARNIVEGVARWLLLAASLVSILTTLGIVLSILFEAIRFFQTVSIWEFLTGTTWSPDTAFLGGAGREGGESAQFGSVPLFAGTFMITAIAMVVALPVGLLSAIYMSEYAPKRVRAAAKPTLEVLAGIPTVVYGFFAAITVSPLVVQLAGYVGLDASHSNALAPGVVMGVMIIPFVSSLSDDVISAIPHSLREGSFALGATTSETIKQVLLPAALPGVIAAFILAASRALGETMIVVMAAGLRPNLTANPLEDMTTVTVRIVDALTGDQEFDSPQTLSAFGLGLMLFIVTLVLNMISMYVVRRFHEKYD</sequence>
<feature type="transmembrane region" description="Helical" evidence="5">
    <location>
        <begin position="268"/>
        <end position="290"/>
    </location>
</feature>
<keyword evidence="9" id="KW-1185">Reference proteome</keyword>
<feature type="transmembrane region" description="Helical" evidence="5">
    <location>
        <begin position="77"/>
        <end position="96"/>
    </location>
</feature>
<dbReference type="InterPro" id="IPR022182">
    <property type="entry name" value="PstC_N"/>
</dbReference>
<organism evidence="8 9">
    <name type="scientific">Thiohalorhabdus denitrificans</name>
    <dbReference type="NCBI Taxonomy" id="381306"/>
    <lineage>
        <taxon>Bacteria</taxon>
        <taxon>Pseudomonadati</taxon>
        <taxon>Pseudomonadota</taxon>
        <taxon>Gammaproteobacteria</taxon>
        <taxon>Thiohalorhabdales</taxon>
        <taxon>Thiohalorhabdaceae</taxon>
        <taxon>Thiohalorhabdus</taxon>
    </lineage>
</organism>
<feature type="transmembrane region" description="Helical" evidence="5">
    <location>
        <begin position="311"/>
        <end position="332"/>
    </location>
</feature>
<dbReference type="GO" id="GO:0005315">
    <property type="term" value="F:phosphate transmembrane transporter activity"/>
    <property type="evidence" value="ECO:0007669"/>
    <property type="project" value="InterPro"/>
</dbReference>
<feature type="transmembrane region" description="Helical" evidence="5">
    <location>
        <begin position="45"/>
        <end position="71"/>
    </location>
</feature>
<dbReference type="EMBL" id="FMUN01000012">
    <property type="protein sequence ID" value="SCY67342.1"/>
    <property type="molecule type" value="Genomic_DNA"/>
</dbReference>
<reference evidence="9" key="1">
    <citation type="submission" date="2016-10" db="EMBL/GenBank/DDBJ databases">
        <authorList>
            <person name="Varghese N."/>
        </authorList>
    </citation>
    <scope>NUCLEOTIDE SEQUENCE [LARGE SCALE GENOMIC DNA]</scope>
    <source>
        <strain evidence="9">HL 19</strain>
    </source>
</reference>
<dbReference type="Gene3D" id="1.10.3720.10">
    <property type="entry name" value="MetI-like"/>
    <property type="match status" value="1"/>
</dbReference>
<dbReference type="InterPro" id="IPR035906">
    <property type="entry name" value="MetI-like_sf"/>
</dbReference>
<feature type="domain" description="ABC transmembrane type-1" evidence="7">
    <location>
        <begin position="183"/>
        <end position="399"/>
    </location>
</feature>
<feature type="transmembrane region" description="Helical" evidence="5">
    <location>
        <begin position="182"/>
        <end position="206"/>
    </location>
</feature>
<dbReference type="NCBIfam" id="TIGR02138">
    <property type="entry name" value="phosphate_pstC"/>
    <property type="match status" value="1"/>
</dbReference>
<keyword evidence="4 5" id="KW-0472">Membrane</keyword>
<dbReference type="InterPro" id="IPR000515">
    <property type="entry name" value="MetI-like"/>
</dbReference>
<dbReference type="Proteomes" id="UP000183104">
    <property type="component" value="Unassembled WGS sequence"/>
</dbReference>
<evidence type="ECO:0000256" key="4">
    <source>
        <dbReference type="ARBA" id="ARBA00023136"/>
    </source>
</evidence>
<dbReference type="PROSITE" id="PS50928">
    <property type="entry name" value="ABC_TM1"/>
    <property type="match status" value="1"/>
</dbReference>
<dbReference type="CDD" id="cd06261">
    <property type="entry name" value="TM_PBP2"/>
    <property type="match status" value="1"/>
</dbReference>
<feature type="transmembrane region" description="Helical" evidence="5">
    <location>
        <begin position="381"/>
        <end position="403"/>
    </location>
</feature>
<evidence type="ECO:0000256" key="5">
    <source>
        <dbReference type="RuleBase" id="RU363032"/>
    </source>
</evidence>
<dbReference type="GO" id="GO:0006817">
    <property type="term" value="P:phosphate ion transport"/>
    <property type="evidence" value="ECO:0007669"/>
    <property type="project" value="UniProtKB-KW"/>
</dbReference>
<keyword evidence="2 5" id="KW-0812">Transmembrane</keyword>
<feature type="transmembrane region" description="Helical" evidence="5">
    <location>
        <begin position="6"/>
        <end position="24"/>
    </location>
</feature>
<comment type="caution">
    <text evidence="6">Lacks conserved residue(s) required for the propagation of feature annotation.</text>
</comment>
<evidence type="ECO:0000256" key="1">
    <source>
        <dbReference type="ARBA" id="ARBA00004651"/>
    </source>
</evidence>
<dbReference type="Pfam" id="PF00528">
    <property type="entry name" value="BPD_transp_1"/>
    <property type="match status" value="1"/>
</dbReference>
<dbReference type="GO" id="GO:0005886">
    <property type="term" value="C:plasma membrane"/>
    <property type="evidence" value="ECO:0007669"/>
    <property type="project" value="UniProtKB-SubCell"/>
</dbReference>
<dbReference type="InterPro" id="IPR011864">
    <property type="entry name" value="Phosphate_PstC"/>
</dbReference>
<keyword evidence="6" id="KW-0997">Cell inner membrane</keyword>
<comment type="function">
    <text evidence="6">Part of the binding-protein-dependent transport system for phosphate; probably responsible for the translocation of the substrate across the membrane.</text>
</comment>
<keyword evidence="5" id="KW-0813">Transport</keyword>
<dbReference type="PANTHER" id="PTHR42727">
    <property type="entry name" value="PHOSPHATE TRANSPORT SYSTEM PERMEASE PROTEIN"/>
    <property type="match status" value="1"/>
</dbReference>
<proteinExistence type="inferred from homology"/>
<keyword evidence="3 5" id="KW-1133">Transmembrane helix</keyword>
<feature type="transmembrane region" description="Helical" evidence="5">
    <location>
        <begin position="116"/>
        <end position="137"/>
    </location>
</feature>
<keyword evidence="6" id="KW-1003">Cell membrane</keyword>
<dbReference type="SUPFAM" id="SSF161098">
    <property type="entry name" value="MetI-like"/>
    <property type="match status" value="1"/>
</dbReference>
<evidence type="ECO:0000256" key="3">
    <source>
        <dbReference type="ARBA" id="ARBA00022989"/>
    </source>
</evidence>
<dbReference type="STRING" id="381306.AN478_11770"/>
<gene>
    <name evidence="8" type="ORF">SAMN05661077_0108</name>
</gene>
<evidence type="ECO:0000256" key="6">
    <source>
        <dbReference type="RuleBase" id="RU363054"/>
    </source>
</evidence>
<dbReference type="RefSeq" id="WP_054966821.1">
    <property type="nucleotide sequence ID" value="NZ_FMUN01000012.1"/>
</dbReference>
<keyword evidence="6" id="KW-0592">Phosphate transport</keyword>
<accession>A0A0P9EAN1</accession>
<evidence type="ECO:0000313" key="9">
    <source>
        <dbReference type="Proteomes" id="UP000183104"/>
    </source>
</evidence>
<protein>
    <recommendedName>
        <fullName evidence="6">Phosphate transport system permease protein</fullName>
    </recommendedName>
</protein>
<dbReference type="Pfam" id="PF12501">
    <property type="entry name" value="DUF3708"/>
    <property type="match status" value="1"/>
</dbReference>